<feature type="domain" description="HTH lysR-type" evidence="5">
    <location>
        <begin position="1"/>
        <end position="58"/>
    </location>
</feature>
<dbReference type="Proteomes" id="UP000183635">
    <property type="component" value="Unassembled WGS sequence"/>
</dbReference>
<keyword evidence="4" id="KW-0804">Transcription</keyword>
<keyword evidence="3 6" id="KW-0238">DNA-binding</keyword>
<dbReference type="InterPro" id="IPR005119">
    <property type="entry name" value="LysR_subst-bd"/>
</dbReference>
<dbReference type="RefSeq" id="WP_074969990.1">
    <property type="nucleotide sequence ID" value="NZ_CBCRYP010000050.1"/>
</dbReference>
<protein>
    <submittedName>
        <fullName evidence="6">DNA-binding transcriptional regulator, LysR family</fullName>
    </submittedName>
</protein>
<dbReference type="PRINTS" id="PR00039">
    <property type="entry name" value="HTHLYSR"/>
</dbReference>
<dbReference type="Gene3D" id="1.10.10.10">
    <property type="entry name" value="Winged helix-like DNA-binding domain superfamily/Winged helix DNA-binding domain"/>
    <property type="match status" value="1"/>
</dbReference>
<dbReference type="InterPro" id="IPR050176">
    <property type="entry name" value="LTTR"/>
</dbReference>
<dbReference type="InterPro" id="IPR036390">
    <property type="entry name" value="WH_DNA-bd_sf"/>
</dbReference>
<evidence type="ECO:0000256" key="1">
    <source>
        <dbReference type="ARBA" id="ARBA00009437"/>
    </source>
</evidence>
<evidence type="ECO:0000259" key="5">
    <source>
        <dbReference type="PROSITE" id="PS50931"/>
    </source>
</evidence>
<dbReference type="Gene3D" id="3.40.190.10">
    <property type="entry name" value="Periplasmic binding protein-like II"/>
    <property type="match status" value="2"/>
</dbReference>
<proteinExistence type="inferred from homology"/>
<dbReference type="PROSITE" id="PS50931">
    <property type="entry name" value="HTH_LYSR"/>
    <property type="match status" value="1"/>
</dbReference>
<dbReference type="Pfam" id="PF00126">
    <property type="entry name" value="HTH_1"/>
    <property type="match status" value="1"/>
</dbReference>
<evidence type="ECO:0000256" key="3">
    <source>
        <dbReference type="ARBA" id="ARBA00023125"/>
    </source>
</evidence>
<dbReference type="CDD" id="cd05466">
    <property type="entry name" value="PBP2_LTTR_substrate"/>
    <property type="match status" value="1"/>
</dbReference>
<dbReference type="SUPFAM" id="SSF46785">
    <property type="entry name" value="Winged helix' DNA-binding domain"/>
    <property type="match status" value="1"/>
</dbReference>
<accession>A0A1I3DFC1</accession>
<comment type="similarity">
    <text evidence="1">Belongs to the LysR transcriptional regulatory family.</text>
</comment>
<evidence type="ECO:0000313" key="6">
    <source>
        <dbReference type="EMBL" id="SFH85482.1"/>
    </source>
</evidence>
<gene>
    <name evidence="6" type="ORF">SAMN04488021_13810</name>
</gene>
<evidence type="ECO:0000313" key="7">
    <source>
        <dbReference type="Proteomes" id="UP000183635"/>
    </source>
</evidence>
<dbReference type="EMBL" id="FOPU01000038">
    <property type="protein sequence ID" value="SFH85482.1"/>
    <property type="molecule type" value="Genomic_DNA"/>
</dbReference>
<dbReference type="GO" id="GO:0003700">
    <property type="term" value="F:DNA-binding transcription factor activity"/>
    <property type="evidence" value="ECO:0007669"/>
    <property type="project" value="InterPro"/>
</dbReference>
<keyword evidence="2" id="KW-0805">Transcription regulation</keyword>
<dbReference type="FunFam" id="1.10.10.10:FF:000001">
    <property type="entry name" value="LysR family transcriptional regulator"/>
    <property type="match status" value="1"/>
</dbReference>
<dbReference type="STRING" id="34004.SAMN04488021_13810"/>
<dbReference type="InterPro" id="IPR000847">
    <property type="entry name" value="LysR_HTH_N"/>
</dbReference>
<dbReference type="PANTHER" id="PTHR30579:SF8">
    <property type="entry name" value="HTH-TYPE TRANSCRIPTIONAL REGULATOR HDFR"/>
    <property type="match status" value="1"/>
</dbReference>
<evidence type="ECO:0000256" key="4">
    <source>
        <dbReference type="ARBA" id="ARBA00023163"/>
    </source>
</evidence>
<organism evidence="6 7">
    <name type="scientific">Paracoccus aminovorans</name>
    <dbReference type="NCBI Taxonomy" id="34004"/>
    <lineage>
        <taxon>Bacteria</taxon>
        <taxon>Pseudomonadati</taxon>
        <taxon>Pseudomonadota</taxon>
        <taxon>Alphaproteobacteria</taxon>
        <taxon>Rhodobacterales</taxon>
        <taxon>Paracoccaceae</taxon>
        <taxon>Paracoccus</taxon>
    </lineage>
</organism>
<keyword evidence="7" id="KW-1185">Reference proteome</keyword>
<dbReference type="GO" id="GO:0003677">
    <property type="term" value="F:DNA binding"/>
    <property type="evidence" value="ECO:0007669"/>
    <property type="project" value="UniProtKB-KW"/>
</dbReference>
<name>A0A1I3DFC1_9RHOB</name>
<reference evidence="6 7" key="1">
    <citation type="submission" date="2016-10" db="EMBL/GenBank/DDBJ databases">
        <authorList>
            <person name="de Groot N.N."/>
        </authorList>
    </citation>
    <scope>NUCLEOTIDE SEQUENCE [LARGE SCALE GENOMIC DNA]</scope>
    <source>
        <strain evidence="6 7">DSM 8537</strain>
    </source>
</reference>
<dbReference type="Pfam" id="PF03466">
    <property type="entry name" value="LysR_substrate"/>
    <property type="match status" value="1"/>
</dbReference>
<dbReference type="InterPro" id="IPR036388">
    <property type="entry name" value="WH-like_DNA-bd_sf"/>
</dbReference>
<dbReference type="SUPFAM" id="SSF53850">
    <property type="entry name" value="Periplasmic binding protein-like II"/>
    <property type="match status" value="1"/>
</dbReference>
<dbReference type="PANTHER" id="PTHR30579">
    <property type="entry name" value="TRANSCRIPTIONAL REGULATOR"/>
    <property type="match status" value="1"/>
</dbReference>
<evidence type="ECO:0000256" key="2">
    <source>
        <dbReference type="ARBA" id="ARBA00023015"/>
    </source>
</evidence>
<dbReference type="AlphaFoldDB" id="A0A1I3DFC1"/>
<dbReference type="OrthoDB" id="9814165at2"/>
<sequence length="299" mass="32562">MDINQARTFLEVVHSGSFIAAAERLNITQTAVSARIRTLEDSLGRRLFIRNKAGARLTPAGERLLRHATAMLQLWERARQQVALPPGSSAGVHLGGEPSLWHPLLADWLVWMRRECPDVALRAEVDNPANLLARVQEGLVDVAVLYNPPHMPNLVNELLVEEKLVLVSSAPDGRVAAEDFVHVDWGPNFAASFAASFPELANPSISISLGPLALTYLLTMGGSGYFRQGIVAPFLRAGRLFAVPGAPEFSHSTHVVYGEHADREVLDRVRAGLKHAAAAPVGLERYATIAPRQREDDSA</sequence>